<name>X6NKA7_RETFI</name>
<dbReference type="InterPro" id="IPR002016">
    <property type="entry name" value="Haem_peroxidase"/>
</dbReference>
<comment type="caution">
    <text evidence="4">The sequence shown here is derived from an EMBL/GenBank/DDBJ whole genome shotgun (WGS) entry which is preliminary data.</text>
</comment>
<dbReference type="GO" id="GO:0020037">
    <property type="term" value="F:heme binding"/>
    <property type="evidence" value="ECO:0007669"/>
    <property type="project" value="InterPro"/>
</dbReference>
<evidence type="ECO:0000256" key="2">
    <source>
        <dbReference type="RuleBase" id="RU004241"/>
    </source>
</evidence>
<protein>
    <submittedName>
        <fullName evidence="4">Ascorbate peroxidase</fullName>
    </submittedName>
</protein>
<dbReference type="GO" id="GO:0004601">
    <property type="term" value="F:peroxidase activity"/>
    <property type="evidence" value="ECO:0007669"/>
    <property type="project" value="UniProtKB-KW"/>
</dbReference>
<dbReference type="InterPro" id="IPR010255">
    <property type="entry name" value="Haem_peroxidase_sf"/>
</dbReference>
<keyword evidence="5" id="KW-1185">Reference proteome</keyword>
<dbReference type="AlphaFoldDB" id="X6NKA7"/>
<evidence type="ECO:0000259" key="3">
    <source>
        <dbReference type="PROSITE" id="PS50873"/>
    </source>
</evidence>
<dbReference type="GO" id="GO:0000302">
    <property type="term" value="P:response to reactive oxygen species"/>
    <property type="evidence" value="ECO:0007669"/>
    <property type="project" value="TreeGrafter"/>
</dbReference>
<dbReference type="PROSITE" id="PS50873">
    <property type="entry name" value="PEROXIDASE_4"/>
    <property type="match status" value="1"/>
</dbReference>
<dbReference type="PROSITE" id="PS00435">
    <property type="entry name" value="PEROXIDASE_1"/>
    <property type="match status" value="1"/>
</dbReference>
<dbReference type="Gene3D" id="1.10.520.10">
    <property type="match status" value="1"/>
</dbReference>
<dbReference type="InterPro" id="IPR019793">
    <property type="entry name" value="Peroxidases_heam-ligand_BS"/>
</dbReference>
<dbReference type="Proteomes" id="UP000023152">
    <property type="component" value="Unassembled WGS sequence"/>
</dbReference>
<dbReference type="PANTHER" id="PTHR31356:SF66">
    <property type="entry name" value="CATALASE-PEROXIDASE"/>
    <property type="match status" value="1"/>
</dbReference>
<keyword evidence="4" id="KW-0575">Peroxidase</keyword>
<dbReference type="EMBL" id="ASPP01007901">
    <property type="protein sequence ID" value="ETO26381.1"/>
    <property type="molecule type" value="Genomic_DNA"/>
</dbReference>
<proteinExistence type="inferred from homology"/>
<dbReference type="PRINTS" id="PR00459">
    <property type="entry name" value="ASPEROXIDASE"/>
</dbReference>
<dbReference type="OrthoDB" id="2859658at2759"/>
<evidence type="ECO:0000256" key="1">
    <source>
        <dbReference type="ARBA" id="ARBA00023002"/>
    </source>
</evidence>
<accession>X6NKA7</accession>
<dbReference type="InterPro" id="IPR002207">
    <property type="entry name" value="Peroxidase_I"/>
</dbReference>
<organism evidence="4 5">
    <name type="scientific">Reticulomyxa filosa</name>
    <dbReference type="NCBI Taxonomy" id="46433"/>
    <lineage>
        <taxon>Eukaryota</taxon>
        <taxon>Sar</taxon>
        <taxon>Rhizaria</taxon>
        <taxon>Retaria</taxon>
        <taxon>Foraminifera</taxon>
        <taxon>Monothalamids</taxon>
        <taxon>Reticulomyxidae</taxon>
        <taxon>Reticulomyxa</taxon>
    </lineage>
</organism>
<dbReference type="GO" id="GO:0042744">
    <property type="term" value="P:hydrogen peroxide catabolic process"/>
    <property type="evidence" value="ECO:0007669"/>
    <property type="project" value="TreeGrafter"/>
</dbReference>
<dbReference type="SUPFAM" id="SSF48113">
    <property type="entry name" value="Heme-dependent peroxidases"/>
    <property type="match status" value="1"/>
</dbReference>
<dbReference type="GO" id="GO:0034599">
    <property type="term" value="P:cellular response to oxidative stress"/>
    <property type="evidence" value="ECO:0007669"/>
    <property type="project" value="InterPro"/>
</dbReference>
<dbReference type="PANTHER" id="PTHR31356">
    <property type="entry name" value="THYLAKOID LUMENAL 29 KDA PROTEIN, CHLOROPLASTIC-RELATED"/>
    <property type="match status" value="1"/>
</dbReference>
<comment type="similarity">
    <text evidence="2">Belongs to the peroxidase family.</text>
</comment>
<evidence type="ECO:0000313" key="5">
    <source>
        <dbReference type="Proteomes" id="UP000023152"/>
    </source>
</evidence>
<gene>
    <name evidence="4" type="ORF">RFI_10757</name>
</gene>
<feature type="domain" description="Plant heme peroxidase family profile" evidence="3">
    <location>
        <begin position="1"/>
        <end position="159"/>
    </location>
</feature>
<reference evidence="4 5" key="1">
    <citation type="journal article" date="2013" name="Curr. Biol.">
        <title>The Genome of the Foraminiferan Reticulomyxa filosa.</title>
        <authorList>
            <person name="Glockner G."/>
            <person name="Hulsmann N."/>
            <person name="Schleicher M."/>
            <person name="Noegel A.A."/>
            <person name="Eichinger L."/>
            <person name="Gallinger C."/>
            <person name="Pawlowski J."/>
            <person name="Sierra R."/>
            <person name="Euteneuer U."/>
            <person name="Pillet L."/>
            <person name="Moustafa A."/>
            <person name="Platzer M."/>
            <person name="Groth M."/>
            <person name="Szafranski K."/>
            <person name="Schliwa M."/>
        </authorList>
    </citation>
    <scope>NUCLEOTIDE SEQUENCE [LARGE SCALE GENOMIC DNA]</scope>
</reference>
<dbReference type="InterPro" id="IPR044831">
    <property type="entry name" value="Ccp1-like"/>
</dbReference>
<dbReference type="Gene3D" id="1.10.420.10">
    <property type="entry name" value="Peroxidase, domain 2"/>
    <property type="match status" value="1"/>
</dbReference>
<dbReference type="PRINTS" id="PR00458">
    <property type="entry name" value="PEROXIDASE"/>
</dbReference>
<dbReference type="Pfam" id="PF00141">
    <property type="entry name" value="peroxidase"/>
    <property type="match status" value="1"/>
</dbReference>
<sequence>MRFENEGESIHGANRGLEIARNLLKDIQKKYEGKVTAADLWALAGVTAVEVSGGPHVPFRFGRNDAASAKEAAPEGRLPDGSKKLDHLRDVFYRMGFSDREIVALSGAHTMGRCHADRSGFEGPWTADPLKFDNTYFQDLVSKKWVASKSSKSCVFVLF</sequence>
<evidence type="ECO:0000313" key="4">
    <source>
        <dbReference type="EMBL" id="ETO26381.1"/>
    </source>
</evidence>
<keyword evidence="1" id="KW-0560">Oxidoreductase</keyword>